<dbReference type="CDD" id="cd02022">
    <property type="entry name" value="DPCK"/>
    <property type="match status" value="1"/>
</dbReference>
<dbReference type="AlphaFoldDB" id="A0A382NYZ2"/>
<evidence type="ECO:0000313" key="3">
    <source>
        <dbReference type="EMBL" id="SVC64932.1"/>
    </source>
</evidence>
<gene>
    <name evidence="3" type="ORF">METZ01_LOCUS317786</name>
</gene>
<dbReference type="NCBIfam" id="TIGR00152">
    <property type="entry name" value="dephospho-CoA kinase"/>
    <property type="match status" value="1"/>
</dbReference>
<sequence length="165" mass="17977">VIVIGVSGGIASGKSIVCRVFESLGGKVISADHLGHEALDAPQVQAALIRAFGTEILGRDGRIVRQALGEIVFRDSMERARLDAIIHPPLVAEIHRRIREYQNTGYDSVIVVDAALIVEWGEVDMVDALVIVTAPRSQRISWLMARNNLSKQDATQRVDAQLTDA</sequence>
<reference evidence="3" key="1">
    <citation type="submission" date="2018-05" db="EMBL/GenBank/DDBJ databases">
        <authorList>
            <person name="Lanie J.A."/>
            <person name="Ng W.-L."/>
            <person name="Kazmierczak K.M."/>
            <person name="Andrzejewski T.M."/>
            <person name="Davidsen T.M."/>
            <person name="Wayne K.J."/>
            <person name="Tettelin H."/>
            <person name="Glass J.I."/>
            <person name="Rusch D."/>
            <person name="Podicherti R."/>
            <person name="Tsui H.-C.T."/>
            <person name="Winkler M.E."/>
        </authorList>
    </citation>
    <scope>NUCLEOTIDE SEQUENCE</scope>
</reference>
<evidence type="ECO:0000256" key="1">
    <source>
        <dbReference type="ARBA" id="ARBA00022741"/>
    </source>
</evidence>
<dbReference type="InterPro" id="IPR027417">
    <property type="entry name" value="P-loop_NTPase"/>
</dbReference>
<evidence type="ECO:0000256" key="2">
    <source>
        <dbReference type="ARBA" id="ARBA00022840"/>
    </source>
</evidence>
<name>A0A382NYZ2_9ZZZZ</name>
<accession>A0A382NYZ2</accession>
<dbReference type="InterPro" id="IPR001977">
    <property type="entry name" value="Depp_CoAkinase"/>
</dbReference>
<dbReference type="GO" id="GO:0005524">
    <property type="term" value="F:ATP binding"/>
    <property type="evidence" value="ECO:0007669"/>
    <property type="project" value="UniProtKB-KW"/>
</dbReference>
<feature type="non-terminal residue" evidence="3">
    <location>
        <position position="1"/>
    </location>
</feature>
<organism evidence="3">
    <name type="scientific">marine metagenome</name>
    <dbReference type="NCBI Taxonomy" id="408172"/>
    <lineage>
        <taxon>unclassified sequences</taxon>
        <taxon>metagenomes</taxon>
        <taxon>ecological metagenomes</taxon>
    </lineage>
</organism>
<evidence type="ECO:0008006" key="4">
    <source>
        <dbReference type="Google" id="ProtNLM"/>
    </source>
</evidence>
<keyword evidence="2" id="KW-0067">ATP-binding</keyword>
<dbReference type="Pfam" id="PF01121">
    <property type="entry name" value="CoaE"/>
    <property type="match status" value="1"/>
</dbReference>
<dbReference type="PROSITE" id="PS51219">
    <property type="entry name" value="DPCK"/>
    <property type="match status" value="1"/>
</dbReference>
<dbReference type="HAMAP" id="MF_00376">
    <property type="entry name" value="Dephospho_CoA_kinase"/>
    <property type="match status" value="1"/>
</dbReference>
<feature type="non-terminal residue" evidence="3">
    <location>
        <position position="165"/>
    </location>
</feature>
<dbReference type="GO" id="GO:0004140">
    <property type="term" value="F:dephospho-CoA kinase activity"/>
    <property type="evidence" value="ECO:0007669"/>
    <property type="project" value="InterPro"/>
</dbReference>
<dbReference type="PANTHER" id="PTHR10695:SF46">
    <property type="entry name" value="BIFUNCTIONAL COENZYME A SYNTHASE-RELATED"/>
    <property type="match status" value="1"/>
</dbReference>
<dbReference type="GO" id="GO:0015937">
    <property type="term" value="P:coenzyme A biosynthetic process"/>
    <property type="evidence" value="ECO:0007669"/>
    <property type="project" value="InterPro"/>
</dbReference>
<dbReference type="SUPFAM" id="SSF52540">
    <property type="entry name" value="P-loop containing nucleoside triphosphate hydrolases"/>
    <property type="match status" value="1"/>
</dbReference>
<dbReference type="EMBL" id="UINC01102933">
    <property type="protein sequence ID" value="SVC64932.1"/>
    <property type="molecule type" value="Genomic_DNA"/>
</dbReference>
<dbReference type="Gene3D" id="3.40.50.300">
    <property type="entry name" value="P-loop containing nucleotide triphosphate hydrolases"/>
    <property type="match status" value="1"/>
</dbReference>
<proteinExistence type="inferred from homology"/>
<protein>
    <recommendedName>
        <fullName evidence="4">Dephospho-CoA kinase</fullName>
    </recommendedName>
</protein>
<keyword evidence="1" id="KW-0547">Nucleotide-binding</keyword>
<dbReference type="PANTHER" id="PTHR10695">
    <property type="entry name" value="DEPHOSPHO-COA KINASE-RELATED"/>
    <property type="match status" value="1"/>
</dbReference>